<evidence type="ECO:0000313" key="3">
    <source>
        <dbReference type="EMBL" id="CAA7049739.1"/>
    </source>
</evidence>
<dbReference type="PROSITE" id="PS50013">
    <property type="entry name" value="CHROMO_2"/>
    <property type="match status" value="1"/>
</dbReference>
<dbReference type="Proteomes" id="UP000467841">
    <property type="component" value="Unassembled WGS sequence"/>
</dbReference>
<evidence type="ECO:0000259" key="1">
    <source>
        <dbReference type="PROSITE" id="PS50013"/>
    </source>
</evidence>
<evidence type="ECO:0000313" key="2">
    <source>
        <dbReference type="EMBL" id="CAA7046360.1"/>
    </source>
</evidence>
<dbReference type="Gene3D" id="2.40.50.40">
    <property type="match status" value="1"/>
</dbReference>
<keyword evidence="4" id="KW-1185">Reference proteome</keyword>
<accession>A0A6D2KDB3</accession>
<dbReference type="AlphaFoldDB" id="A0A6D2KDB3"/>
<name>A0A6D2KDB3_9BRAS</name>
<dbReference type="EMBL" id="CACVBM020001428">
    <property type="protein sequence ID" value="CAA7049739.1"/>
    <property type="molecule type" value="Genomic_DNA"/>
</dbReference>
<proteinExistence type="predicted"/>
<dbReference type="EMBL" id="CACVBM020001343">
    <property type="protein sequence ID" value="CAA7046360.1"/>
    <property type="molecule type" value="Genomic_DNA"/>
</dbReference>
<sequence length="251" mass="28619">MPWVAYTILTVVVESVGWRTYEKSRTEAFLQAGSSTDEFKLLLHHSLFIFMEENIYFPEESIGMCQRLDCDKEQKQLKIIEAEAKKRGNSLLRNGKIILAWAMTEYVSVTVADADLFVNNLNVAEGMKLARASKKNNYESFVLRGSVYDVGTLLESSVANVVDGLHATAAATVLHYSEVGALELLIKWSGYPEAERTWVHAKEFSAQYPDFQLEDKLVVKEGGIDKVAQIYFRRIKWEMSSWPKNEEMDRT</sequence>
<evidence type="ECO:0000313" key="4">
    <source>
        <dbReference type="Proteomes" id="UP000467841"/>
    </source>
</evidence>
<organism evidence="3 4">
    <name type="scientific">Microthlaspi erraticum</name>
    <dbReference type="NCBI Taxonomy" id="1685480"/>
    <lineage>
        <taxon>Eukaryota</taxon>
        <taxon>Viridiplantae</taxon>
        <taxon>Streptophyta</taxon>
        <taxon>Embryophyta</taxon>
        <taxon>Tracheophyta</taxon>
        <taxon>Spermatophyta</taxon>
        <taxon>Magnoliopsida</taxon>
        <taxon>eudicotyledons</taxon>
        <taxon>Gunneridae</taxon>
        <taxon>Pentapetalae</taxon>
        <taxon>rosids</taxon>
        <taxon>malvids</taxon>
        <taxon>Brassicales</taxon>
        <taxon>Brassicaceae</taxon>
        <taxon>Coluteocarpeae</taxon>
        <taxon>Microthlaspi</taxon>
    </lineage>
</organism>
<reference evidence="3 4" key="1">
    <citation type="submission" date="2020-01" db="EMBL/GenBank/DDBJ databases">
        <authorList>
            <person name="Mishra B."/>
        </authorList>
    </citation>
    <scope>NUCLEOTIDE SEQUENCE [LARGE SCALE GENOMIC DNA]</scope>
</reference>
<gene>
    <name evidence="2" type="ORF">MERR_LOCUS33595</name>
    <name evidence="3" type="ORF">MERR_LOCUS36974</name>
</gene>
<protein>
    <recommendedName>
        <fullName evidence="1">Chromo domain-containing protein</fullName>
    </recommendedName>
</protein>
<feature type="domain" description="Chromo" evidence="1">
    <location>
        <begin position="148"/>
        <end position="198"/>
    </location>
</feature>
<dbReference type="OrthoDB" id="1751859at2759"/>
<dbReference type="InterPro" id="IPR000953">
    <property type="entry name" value="Chromo/chromo_shadow_dom"/>
</dbReference>